<dbReference type="NCBIfam" id="TIGR00041">
    <property type="entry name" value="DTMP_kinase"/>
    <property type="match status" value="1"/>
</dbReference>
<dbReference type="InterPro" id="IPR018094">
    <property type="entry name" value="Thymidylate_kinase"/>
</dbReference>
<dbReference type="Gene3D" id="3.40.50.300">
    <property type="entry name" value="P-loop containing nucleotide triphosphate hydrolases"/>
    <property type="match status" value="1"/>
</dbReference>
<dbReference type="InterPro" id="IPR027417">
    <property type="entry name" value="P-loop_NTPase"/>
</dbReference>
<feature type="binding site" evidence="12">
    <location>
        <begin position="15"/>
        <end position="22"/>
    </location>
    <ligand>
        <name>ATP</name>
        <dbReference type="ChEBI" id="CHEBI:30616"/>
    </ligand>
</feature>
<evidence type="ECO:0000256" key="8">
    <source>
        <dbReference type="ARBA" id="ARBA00022840"/>
    </source>
</evidence>
<keyword evidence="7 12" id="KW-0418">Kinase</keyword>
<evidence type="ECO:0000256" key="9">
    <source>
        <dbReference type="ARBA" id="ARBA00029962"/>
    </source>
</evidence>
<dbReference type="GO" id="GO:0006233">
    <property type="term" value="P:dTDP biosynthetic process"/>
    <property type="evidence" value="ECO:0007669"/>
    <property type="project" value="InterPro"/>
</dbReference>
<dbReference type="Pfam" id="PF02223">
    <property type="entry name" value="Thymidylate_kin"/>
    <property type="match status" value="1"/>
</dbReference>
<evidence type="ECO:0000256" key="1">
    <source>
        <dbReference type="ARBA" id="ARBA00009776"/>
    </source>
</evidence>
<dbReference type="HAMAP" id="MF_00165">
    <property type="entry name" value="Thymidylate_kinase"/>
    <property type="match status" value="1"/>
</dbReference>
<dbReference type="RefSeq" id="WP_132977418.1">
    <property type="nucleotide sequence ID" value="NZ_SMAO01000005.1"/>
</dbReference>
<evidence type="ECO:0000256" key="4">
    <source>
        <dbReference type="ARBA" id="ARBA00022679"/>
    </source>
</evidence>
<keyword evidence="6 12" id="KW-0547">Nucleotide-binding</keyword>
<dbReference type="EC" id="2.7.4.9" evidence="2 12"/>
<keyword evidence="15" id="KW-1185">Reference proteome</keyword>
<dbReference type="GO" id="GO:0005524">
    <property type="term" value="F:ATP binding"/>
    <property type="evidence" value="ECO:0007669"/>
    <property type="project" value="UniProtKB-UniRule"/>
</dbReference>
<gene>
    <name evidence="12" type="primary">tmk</name>
    <name evidence="14" type="ORF">EDC35_105261</name>
</gene>
<keyword evidence="8 12" id="KW-0067">ATP-binding</keyword>
<accession>A0A4R3MYB0</accession>
<reference evidence="14 15" key="1">
    <citation type="submission" date="2019-03" db="EMBL/GenBank/DDBJ databases">
        <title>Genomic Encyclopedia of Type Strains, Phase IV (KMG-IV): sequencing the most valuable type-strain genomes for metagenomic binning, comparative biology and taxonomic classification.</title>
        <authorList>
            <person name="Goeker M."/>
        </authorList>
    </citation>
    <scope>NUCLEOTIDE SEQUENCE [LARGE SCALE GENOMIC DNA]</scope>
    <source>
        <strain evidence="14 15">DSM 13587</strain>
    </source>
</reference>
<dbReference type="FunFam" id="3.40.50.300:FF:000225">
    <property type="entry name" value="Thymidylate kinase"/>
    <property type="match status" value="1"/>
</dbReference>
<keyword evidence="5 12" id="KW-0545">Nucleotide biosynthesis</keyword>
<proteinExistence type="inferred from homology"/>
<dbReference type="GO" id="GO:0006227">
    <property type="term" value="P:dUDP biosynthetic process"/>
    <property type="evidence" value="ECO:0007669"/>
    <property type="project" value="TreeGrafter"/>
</dbReference>
<evidence type="ECO:0000313" key="15">
    <source>
        <dbReference type="Proteomes" id="UP000295717"/>
    </source>
</evidence>
<dbReference type="SUPFAM" id="SSF52540">
    <property type="entry name" value="P-loop containing nucleoside triphosphate hydrolases"/>
    <property type="match status" value="1"/>
</dbReference>
<dbReference type="GO" id="GO:0004798">
    <property type="term" value="F:dTMP kinase activity"/>
    <property type="evidence" value="ECO:0007669"/>
    <property type="project" value="UniProtKB-UniRule"/>
</dbReference>
<comment type="caution">
    <text evidence="14">The sequence shown here is derived from an EMBL/GenBank/DDBJ whole genome shotgun (WGS) entry which is preliminary data.</text>
</comment>
<comment type="catalytic activity">
    <reaction evidence="10 12">
        <text>dTMP + ATP = dTDP + ADP</text>
        <dbReference type="Rhea" id="RHEA:13517"/>
        <dbReference type="ChEBI" id="CHEBI:30616"/>
        <dbReference type="ChEBI" id="CHEBI:58369"/>
        <dbReference type="ChEBI" id="CHEBI:63528"/>
        <dbReference type="ChEBI" id="CHEBI:456216"/>
        <dbReference type="EC" id="2.7.4.9"/>
    </reaction>
</comment>
<evidence type="ECO:0000256" key="6">
    <source>
        <dbReference type="ARBA" id="ARBA00022741"/>
    </source>
</evidence>
<comment type="function">
    <text evidence="11 12">Phosphorylation of dTMP to form dTDP in both de novo and salvage pathways of dTTP synthesis.</text>
</comment>
<keyword evidence="4 12" id="KW-0808">Transferase</keyword>
<name>A0A4R3MYB0_9GAMM</name>
<feature type="domain" description="Thymidylate kinase-like" evidence="13">
    <location>
        <begin position="13"/>
        <end position="202"/>
    </location>
</feature>
<evidence type="ECO:0000256" key="5">
    <source>
        <dbReference type="ARBA" id="ARBA00022727"/>
    </source>
</evidence>
<dbReference type="PANTHER" id="PTHR10344:SF4">
    <property type="entry name" value="UMP-CMP KINASE 2, MITOCHONDRIAL"/>
    <property type="match status" value="1"/>
</dbReference>
<dbReference type="OrthoDB" id="9774907at2"/>
<dbReference type="PANTHER" id="PTHR10344">
    <property type="entry name" value="THYMIDYLATE KINASE"/>
    <property type="match status" value="1"/>
</dbReference>
<evidence type="ECO:0000256" key="2">
    <source>
        <dbReference type="ARBA" id="ARBA00012980"/>
    </source>
</evidence>
<dbReference type="Proteomes" id="UP000295717">
    <property type="component" value="Unassembled WGS sequence"/>
</dbReference>
<dbReference type="CDD" id="cd01672">
    <property type="entry name" value="TMPK"/>
    <property type="match status" value="1"/>
</dbReference>
<evidence type="ECO:0000256" key="3">
    <source>
        <dbReference type="ARBA" id="ARBA00017144"/>
    </source>
</evidence>
<evidence type="ECO:0000256" key="10">
    <source>
        <dbReference type="ARBA" id="ARBA00048743"/>
    </source>
</evidence>
<evidence type="ECO:0000313" key="14">
    <source>
        <dbReference type="EMBL" id="TCT20817.1"/>
    </source>
</evidence>
<dbReference type="GO" id="GO:0005829">
    <property type="term" value="C:cytosol"/>
    <property type="evidence" value="ECO:0007669"/>
    <property type="project" value="TreeGrafter"/>
</dbReference>
<comment type="similarity">
    <text evidence="1 12">Belongs to the thymidylate kinase family.</text>
</comment>
<evidence type="ECO:0000256" key="7">
    <source>
        <dbReference type="ARBA" id="ARBA00022777"/>
    </source>
</evidence>
<dbReference type="InterPro" id="IPR039430">
    <property type="entry name" value="Thymidylate_kin-like_dom"/>
</dbReference>
<dbReference type="AlphaFoldDB" id="A0A4R3MYB0"/>
<evidence type="ECO:0000256" key="12">
    <source>
        <dbReference type="HAMAP-Rule" id="MF_00165"/>
    </source>
</evidence>
<dbReference type="EMBL" id="SMAO01000005">
    <property type="protein sequence ID" value="TCT20817.1"/>
    <property type="molecule type" value="Genomic_DNA"/>
</dbReference>
<evidence type="ECO:0000256" key="11">
    <source>
        <dbReference type="ARBA" id="ARBA00057735"/>
    </source>
</evidence>
<evidence type="ECO:0000259" key="13">
    <source>
        <dbReference type="Pfam" id="PF02223"/>
    </source>
</evidence>
<protein>
    <recommendedName>
        <fullName evidence="3 12">Thymidylate kinase</fullName>
        <ecNumber evidence="2 12">2.7.4.9</ecNumber>
    </recommendedName>
    <alternativeName>
        <fullName evidence="9 12">dTMP kinase</fullName>
    </alternativeName>
</protein>
<organism evidence="14 15">
    <name type="scientific">Thiobaca trueperi</name>
    <dbReference type="NCBI Taxonomy" id="127458"/>
    <lineage>
        <taxon>Bacteria</taxon>
        <taxon>Pseudomonadati</taxon>
        <taxon>Pseudomonadota</taxon>
        <taxon>Gammaproteobacteria</taxon>
        <taxon>Chromatiales</taxon>
        <taxon>Chromatiaceae</taxon>
        <taxon>Thiobaca</taxon>
    </lineage>
</organism>
<sequence>MINTIQRGCFITLEGIEGAGKSTQIEPLAHVLRKRGIKVLTTREPGGSPIAERLRTLLLDPLNSGMSETAELLLMFAARAEHLEKTIRPALVAGTWVICDRFTDATYAYQGGGRGIDPAHIAILEDLVQGELRPDLTLLFDLPPALGLERARERTGHADRFEQEAVRFFEATRAVYLDRAQACPKRYRVLDASQPLPDISAQVQIIAANFIDAPDKQSQL</sequence>
<dbReference type="GO" id="GO:0006235">
    <property type="term" value="P:dTTP biosynthetic process"/>
    <property type="evidence" value="ECO:0007669"/>
    <property type="project" value="UniProtKB-UniRule"/>
</dbReference>